<keyword evidence="1" id="KW-0812">Transmembrane</keyword>
<dbReference type="InterPro" id="IPR050923">
    <property type="entry name" value="Cell_Proc_Reg/RNA_Proc"/>
</dbReference>
<keyword evidence="1" id="KW-0472">Membrane</keyword>
<proteinExistence type="predicted"/>
<dbReference type="InterPro" id="IPR008984">
    <property type="entry name" value="SMAD_FHA_dom_sf"/>
</dbReference>
<accession>B4SG39</accession>
<dbReference type="InterPro" id="IPR009003">
    <property type="entry name" value="Peptidase_S1_PA"/>
</dbReference>
<evidence type="ECO:0000256" key="1">
    <source>
        <dbReference type="SAM" id="Phobius"/>
    </source>
</evidence>
<organism evidence="3 4">
    <name type="scientific">Pelodictyon phaeoclathratiforme (strain DSM 5477 / BU-1)</name>
    <dbReference type="NCBI Taxonomy" id="324925"/>
    <lineage>
        <taxon>Bacteria</taxon>
        <taxon>Pseudomonadati</taxon>
        <taxon>Chlorobiota</taxon>
        <taxon>Chlorobiia</taxon>
        <taxon>Chlorobiales</taxon>
        <taxon>Chlorobiaceae</taxon>
        <taxon>Chlorobium/Pelodictyon group</taxon>
        <taxon>Pelodictyon</taxon>
    </lineage>
</organism>
<reference evidence="3 4" key="1">
    <citation type="submission" date="2008-06" db="EMBL/GenBank/DDBJ databases">
        <title>Complete sequence of Pelodictyon phaeoclathratiforme BU-1.</title>
        <authorList>
            <consortium name="US DOE Joint Genome Institute"/>
            <person name="Lucas S."/>
            <person name="Copeland A."/>
            <person name="Lapidus A."/>
            <person name="Glavina del Rio T."/>
            <person name="Dalin E."/>
            <person name="Tice H."/>
            <person name="Bruce D."/>
            <person name="Goodwin L."/>
            <person name="Pitluck S."/>
            <person name="Schmutz J."/>
            <person name="Larimer F."/>
            <person name="Land M."/>
            <person name="Hauser L."/>
            <person name="Kyrpides N."/>
            <person name="Mikhailova N."/>
            <person name="Liu Z."/>
            <person name="Li T."/>
            <person name="Zhao F."/>
            <person name="Overmann J."/>
            <person name="Bryant D.A."/>
            <person name="Richardson P."/>
        </authorList>
    </citation>
    <scope>NUCLEOTIDE SEQUENCE [LARGE SCALE GENOMIC DNA]</scope>
    <source>
        <strain evidence="4">DSM 5477 / BU-1</strain>
    </source>
</reference>
<dbReference type="InterPro" id="IPR000253">
    <property type="entry name" value="FHA_dom"/>
</dbReference>
<evidence type="ECO:0000313" key="3">
    <source>
        <dbReference type="EMBL" id="ACF43350.1"/>
    </source>
</evidence>
<gene>
    <name evidence="3" type="ordered locus">Ppha_1069</name>
</gene>
<feature type="domain" description="FHA" evidence="2">
    <location>
        <begin position="106"/>
        <end position="156"/>
    </location>
</feature>
<dbReference type="AlphaFoldDB" id="B4SG39"/>
<dbReference type="PANTHER" id="PTHR23308">
    <property type="entry name" value="NUCLEAR INHIBITOR OF PROTEIN PHOSPHATASE-1"/>
    <property type="match status" value="1"/>
</dbReference>
<dbReference type="Proteomes" id="UP000002724">
    <property type="component" value="Chromosome"/>
</dbReference>
<dbReference type="STRING" id="324925.Ppha_1069"/>
<dbReference type="OrthoDB" id="151099at2"/>
<keyword evidence="1" id="KW-1133">Transmembrane helix</keyword>
<dbReference type="Pfam" id="PF13365">
    <property type="entry name" value="Trypsin_2"/>
    <property type="match status" value="1"/>
</dbReference>
<dbReference type="HOGENOM" id="CLU_552825_0_0_10"/>
<dbReference type="SUPFAM" id="SSF50494">
    <property type="entry name" value="Trypsin-like serine proteases"/>
    <property type="match status" value="1"/>
</dbReference>
<dbReference type="Pfam" id="PF00498">
    <property type="entry name" value="FHA"/>
    <property type="match status" value="2"/>
</dbReference>
<protein>
    <submittedName>
        <fullName evidence="3">FHA domain containing protein</fullName>
    </submittedName>
</protein>
<dbReference type="SMART" id="SM00240">
    <property type="entry name" value="FHA"/>
    <property type="match status" value="2"/>
</dbReference>
<dbReference type="Gene3D" id="2.40.10.10">
    <property type="entry name" value="Trypsin-like serine proteases"/>
    <property type="match status" value="2"/>
</dbReference>
<name>B4SG39_PELPB</name>
<dbReference type="eggNOG" id="COG1716">
    <property type="taxonomic scope" value="Bacteria"/>
</dbReference>
<keyword evidence="4" id="KW-1185">Reference proteome</keyword>
<dbReference type="CDD" id="cd00060">
    <property type="entry name" value="FHA"/>
    <property type="match status" value="2"/>
</dbReference>
<dbReference type="EMBL" id="CP001110">
    <property type="protein sequence ID" value="ACF43350.1"/>
    <property type="molecule type" value="Genomic_DNA"/>
</dbReference>
<dbReference type="InterPro" id="IPR043504">
    <property type="entry name" value="Peptidase_S1_PA_chymotrypsin"/>
</dbReference>
<dbReference type="KEGG" id="pph:Ppha_1069"/>
<feature type="domain" description="FHA" evidence="2">
    <location>
        <begin position="4"/>
        <end position="56"/>
    </location>
</feature>
<feature type="transmembrane region" description="Helical" evidence="1">
    <location>
        <begin position="193"/>
        <end position="212"/>
    </location>
</feature>
<dbReference type="RefSeq" id="WP_012507844.1">
    <property type="nucleotide sequence ID" value="NC_011060.1"/>
</dbReference>
<dbReference type="SUPFAM" id="SSF49879">
    <property type="entry name" value="SMAD/FHA domain"/>
    <property type="match status" value="2"/>
</dbReference>
<sequence length="516" mass="56513">MKIIKIGRSSENDIVISPREGDVSKVHALLKIESDGTIRISDLKSMNGTSVNGKRLQGAEEVVITPDDEVLLGSHYRLDVWSYLKGALPDKERGHQEVMGEIRKTVSIGRNASNTIVLPYADVSGEHAEILLYKNGEMLLKDKHSTNGTTVNGLAVTSKKIVRGDTIVIGDGHLLSWETHLFDNPVVPKKKSMLPAIAATVVLLLAVGFYFLKEKIMPVGVMEKYGNSVVIIYNDYVYEVDLGEDKKIYMTKTDKGFELYNPSQNEPITITGSGFFISADGKIMTNRHVALPWAYDDNTKAVKAFVDNEIVKEIARLEQDKSNALIGNLVGAQINVLPVITTLHDLNKVNVVVSGKSLYLGIGLNDTYINSKSDLIGCLYLRDSGDKKLDVAMIQVKNKSLPGKVKEYVHLDDAVTDKKLLKPGMKLMMIGYPAGFALGQTTDGLKVNFEEGSLSRIADDINFGHNLPTIPGSSGSPIFNEKGELVGVNNQQLVNTQTFNMAILAKHALDLNNSTK</sequence>
<evidence type="ECO:0000259" key="2">
    <source>
        <dbReference type="PROSITE" id="PS50006"/>
    </source>
</evidence>
<dbReference type="eggNOG" id="COG0265">
    <property type="taxonomic scope" value="Bacteria"/>
</dbReference>
<dbReference type="PROSITE" id="PS50006">
    <property type="entry name" value="FHA_DOMAIN"/>
    <property type="match status" value="2"/>
</dbReference>
<evidence type="ECO:0000313" key="4">
    <source>
        <dbReference type="Proteomes" id="UP000002724"/>
    </source>
</evidence>
<dbReference type="Gene3D" id="2.60.200.20">
    <property type="match status" value="2"/>
</dbReference>